<sequence>MAQDLVDRGQSREAIRVLRREVEMDEAPYDVRLMLAELYRSLGCPDQAGRWGIVVEGWTTPIERDRLGRLLGASGPPQSWRGELLALPRSMRDNPDLIEVLEVIAPAHRERFRARLGHYPPERPSKSVETLETVAGLGILVGIVALLLGGLGAFVVAPLSFEASNYWVLLLGGIAAGLVGVGLIALGGAFLLKKKLWQSVIAIAVGVAIVAVAAAGFALLPAASGG</sequence>
<keyword evidence="1" id="KW-0812">Transmembrane</keyword>
<name>A0ABZ0VB57_9MICO</name>
<keyword evidence="1" id="KW-1133">Transmembrane helix</keyword>
<feature type="transmembrane region" description="Helical" evidence="1">
    <location>
        <begin position="167"/>
        <end position="192"/>
    </location>
</feature>
<evidence type="ECO:0000256" key="1">
    <source>
        <dbReference type="SAM" id="Phobius"/>
    </source>
</evidence>
<proteinExistence type="predicted"/>
<feature type="transmembrane region" description="Helical" evidence="1">
    <location>
        <begin position="134"/>
        <end position="161"/>
    </location>
</feature>
<feature type="transmembrane region" description="Helical" evidence="1">
    <location>
        <begin position="199"/>
        <end position="220"/>
    </location>
</feature>
<organism evidence="2 3">
    <name type="scientific">Microbacterium invictum</name>
    <dbReference type="NCBI Taxonomy" id="515415"/>
    <lineage>
        <taxon>Bacteria</taxon>
        <taxon>Bacillati</taxon>
        <taxon>Actinomycetota</taxon>
        <taxon>Actinomycetes</taxon>
        <taxon>Micrococcales</taxon>
        <taxon>Microbacteriaceae</taxon>
        <taxon>Microbacterium</taxon>
    </lineage>
</organism>
<reference evidence="2 3" key="1">
    <citation type="submission" date="2023-06" db="EMBL/GenBank/DDBJ databases">
        <title>Rock-solubilizing bacteria, Microbacterium invictum, promotes re-establishment of vegetation in rocky wasteland by accelerating rock bio-weathering and reshaping soil bacterial community.</title>
        <authorList>
            <person name="Liu C."/>
        </authorList>
    </citation>
    <scope>NUCLEOTIDE SEQUENCE [LARGE SCALE GENOMIC DNA]</scope>
    <source>
        <strain evidence="2 3">X-18</strain>
    </source>
</reference>
<keyword evidence="3" id="KW-1185">Reference proteome</keyword>
<gene>
    <name evidence="2" type="ORF">T9R20_02615</name>
</gene>
<evidence type="ECO:0000313" key="2">
    <source>
        <dbReference type="EMBL" id="WQB70870.1"/>
    </source>
</evidence>
<evidence type="ECO:0000313" key="3">
    <source>
        <dbReference type="Proteomes" id="UP001324533"/>
    </source>
</evidence>
<keyword evidence="1" id="KW-0472">Membrane</keyword>
<evidence type="ECO:0008006" key="4">
    <source>
        <dbReference type="Google" id="ProtNLM"/>
    </source>
</evidence>
<accession>A0ABZ0VB57</accession>
<dbReference type="EMBL" id="CP139779">
    <property type="protein sequence ID" value="WQB70870.1"/>
    <property type="molecule type" value="Genomic_DNA"/>
</dbReference>
<protein>
    <recommendedName>
        <fullName evidence="4">Tetratricopeptide repeat protein</fullName>
    </recommendedName>
</protein>
<dbReference type="Proteomes" id="UP001324533">
    <property type="component" value="Chromosome"/>
</dbReference>
<dbReference type="RefSeq" id="WP_322411006.1">
    <property type="nucleotide sequence ID" value="NZ_CP139779.1"/>
</dbReference>